<reference evidence="1" key="1">
    <citation type="submission" date="2021-05" db="EMBL/GenBank/DDBJ databases">
        <authorList>
            <person name="Kaiqin L."/>
            <person name="Jian G."/>
        </authorList>
    </citation>
    <scope>NUCLEOTIDE SEQUENCE</scope>
    <source>
        <strain evidence="1">HDS5</strain>
    </source>
</reference>
<dbReference type="EMBL" id="CP074402">
    <property type="protein sequence ID" value="QVJ00755.1"/>
    <property type="molecule type" value="Genomic_DNA"/>
</dbReference>
<protein>
    <submittedName>
        <fullName evidence="1">Protein kinase</fullName>
    </submittedName>
</protein>
<dbReference type="Gene3D" id="1.10.510.10">
    <property type="entry name" value="Transferase(Phosphotransferase) domain 1"/>
    <property type="match status" value="1"/>
</dbReference>
<gene>
    <name evidence="1" type="ORF">KGD82_19885</name>
</gene>
<proteinExistence type="predicted"/>
<dbReference type="SUPFAM" id="SSF56112">
    <property type="entry name" value="Protein kinase-like (PK-like)"/>
    <property type="match status" value="1"/>
</dbReference>
<name>A0A975QK24_9ACTN</name>
<keyword evidence="1" id="KW-0808">Transferase</keyword>
<sequence>MKAVPDRPGGLLGEVEREGAINSHLGGLAPRLLWQVRGAGWFVVGFEVIDARPTDYAPGSPDLPRLVEAMDRIVGLPLPDVARPWVEDRWDRALAGEEVNVVRGDHLTHADLHPHNVLIDADDRLWVVDWAWPTRASAVVTPSGLAVQLVSAGQDPADVEKLFASSDTWAHVDRDAMVVFARAQVRMHRHYTRLRPDEEWLVAMLDAARDWYEHLKSA</sequence>
<dbReference type="Proteomes" id="UP000682416">
    <property type="component" value="Chromosome"/>
</dbReference>
<organism evidence="1 2">
    <name type="scientific">Nocardiopsis eucommiae</name>
    <dbReference type="NCBI Taxonomy" id="2831970"/>
    <lineage>
        <taxon>Bacteria</taxon>
        <taxon>Bacillati</taxon>
        <taxon>Actinomycetota</taxon>
        <taxon>Actinomycetes</taxon>
        <taxon>Streptosporangiales</taxon>
        <taxon>Nocardiopsidaceae</taxon>
        <taxon>Nocardiopsis</taxon>
    </lineage>
</organism>
<dbReference type="InterPro" id="IPR011009">
    <property type="entry name" value="Kinase-like_dom_sf"/>
</dbReference>
<dbReference type="KEGG" id="nec:KGD82_19885"/>
<keyword evidence="1" id="KW-0418">Kinase</keyword>
<evidence type="ECO:0000313" key="2">
    <source>
        <dbReference type="Proteomes" id="UP000682416"/>
    </source>
</evidence>
<dbReference type="AlphaFoldDB" id="A0A975QK24"/>
<dbReference type="GO" id="GO:0016301">
    <property type="term" value="F:kinase activity"/>
    <property type="evidence" value="ECO:0007669"/>
    <property type="project" value="UniProtKB-KW"/>
</dbReference>
<accession>A0A975QK24</accession>
<evidence type="ECO:0000313" key="1">
    <source>
        <dbReference type="EMBL" id="QVJ00755.1"/>
    </source>
</evidence>
<keyword evidence="2" id="KW-1185">Reference proteome</keyword>